<feature type="domain" description="Tyr recombinase" evidence="5">
    <location>
        <begin position="2"/>
        <end position="186"/>
    </location>
</feature>
<dbReference type="InterPro" id="IPR013762">
    <property type="entry name" value="Integrase-like_cat_sf"/>
</dbReference>
<comment type="similarity">
    <text evidence="1">Belongs to the 'phage' integrase family.</text>
</comment>
<dbReference type="GO" id="GO:0003677">
    <property type="term" value="F:DNA binding"/>
    <property type="evidence" value="ECO:0007669"/>
    <property type="project" value="UniProtKB-KW"/>
</dbReference>
<keyword evidence="7" id="KW-1185">Reference proteome</keyword>
<dbReference type="PROSITE" id="PS51898">
    <property type="entry name" value="TYR_RECOMBINASE"/>
    <property type="match status" value="1"/>
</dbReference>
<evidence type="ECO:0000256" key="2">
    <source>
        <dbReference type="ARBA" id="ARBA00022908"/>
    </source>
</evidence>
<dbReference type="OrthoDB" id="67979at2"/>
<accession>A0A3D9BLE7</accession>
<name>A0A3D9BLE7_9RHOB</name>
<dbReference type="AlphaFoldDB" id="A0A3D9BLE7"/>
<keyword evidence="4" id="KW-0233">DNA recombination</keyword>
<gene>
    <name evidence="6" type="ORF">DRV84_13940</name>
</gene>
<keyword evidence="2" id="KW-0229">DNA integration</keyword>
<dbReference type="Pfam" id="PF00589">
    <property type="entry name" value="Phage_integrase"/>
    <property type="match status" value="1"/>
</dbReference>
<dbReference type="CDD" id="cd00397">
    <property type="entry name" value="DNA_BRE_C"/>
    <property type="match status" value="1"/>
</dbReference>
<comment type="caution">
    <text evidence="6">The sequence shown here is derived from an EMBL/GenBank/DDBJ whole genome shotgun (WGS) entry which is preliminary data.</text>
</comment>
<evidence type="ECO:0000256" key="4">
    <source>
        <dbReference type="ARBA" id="ARBA00023172"/>
    </source>
</evidence>
<dbReference type="Gene3D" id="1.10.443.10">
    <property type="entry name" value="Intergrase catalytic core"/>
    <property type="match status" value="1"/>
</dbReference>
<dbReference type="RefSeq" id="WP_115981784.1">
    <property type="nucleotide sequence ID" value="NZ_QOHR01000032.1"/>
</dbReference>
<evidence type="ECO:0000256" key="1">
    <source>
        <dbReference type="ARBA" id="ARBA00008857"/>
    </source>
</evidence>
<dbReference type="PANTHER" id="PTHR30349:SF41">
    <property type="entry name" value="INTEGRASE_RECOMBINASE PROTEIN MJ0367-RELATED"/>
    <property type="match status" value="1"/>
</dbReference>
<protein>
    <submittedName>
        <fullName evidence="6">Site-specific integrase</fullName>
    </submittedName>
</protein>
<proteinExistence type="inferred from homology"/>
<dbReference type="InterPro" id="IPR011010">
    <property type="entry name" value="DNA_brk_join_enz"/>
</dbReference>
<keyword evidence="3" id="KW-0238">DNA-binding</keyword>
<dbReference type="SUPFAM" id="SSF56349">
    <property type="entry name" value="DNA breaking-rejoining enzymes"/>
    <property type="match status" value="1"/>
</dbReference>
<evidence type="ECO:0000313" key="6">
    <source>
        <dbReference type="EMBL" id="REC54355.1"/>
    </source>
</evidence>
<dbReference type="InterPro" id="IPR050090">
    <property type="entry name" value="Tyrosine_recombinase_XerCD"/>
</dbReference>
<dbReference type="InterPro" id="IPR002104">
    <property type="entry name" value="Integrase_catalytic"/>
</dbReference>
<dbReference type="Proteomes" id="UP000257131">
    <property type="component" value="Unassembled WGS sequence"/>
</dbReference>
<evidence type="ECO:0000259" key="5">
    <source>
        <dbReference type="PROSITE" id="PS51898"/>
    </source>
</evidence>
<evidence type="ECO:0000313" key="7">
    <source>
        <dbReference type="Proteomes" id="UP000257131"/>
    </source>
</evidence>
<sequence length="188" mass="21270">MAQAQTLSDAQLKRVLQWCSTRRHSTRDRAIIQFSFYAGLRAKELAALQRGDVYDEEGRVREQFMLRAAQAKGARARTVWINRRLRRVLEDYATRLDMTDPTKPLFVSQKGGAFSANTMTQLFLDIFKAAGFAHASSHSGRRTFITNLAGKSVSVRVLAELAGHSSIQTTQRYIDVNPEQMRHAVELL</sequence>
<dbReference type="EMBL" id="QOHR01000032">
    <property type="protein sequence ID" value="REC54355.1"/>
    <property type="molecule type" value="Genomic_DNA"/>
</dbReference>
<dbReference type="GO" id="GO:0015074">
    <property type="term" value="P:DNA integration"/>
    <property type="evidence" value="ECO:0007669"/>
    <property type="project" value="UniProtKB-KW"/>
</dbReference>
<dbReference type="PANTHER" id="PTHR30349">
    <property type="entry name" value="PHAGE INTEGRASE-RELATED"/>
    <property type="match status" value="1"/>
</dbReference>
<evidence type="ECO:0000256" key="3">
    <source>
        <dbReference type="ARBA" id="ARBA00023125"/>
    </source>
</evidence>
<reference evidence="6 7" key="1">
    <citation type="journal article" date="2017" name="Int. J. Syst. Evol. Microbiol.">
        <title>Rhodosalinus sediminis gen. nov., sp. nov., isolated from marine saltern.</title>
        <authorList>
            <person name="Guo L.Y."/>
            <person name="Ling S.K."/>
            <person name="Li C.M."/>
            <person name="Chen G.J."/>
            <person name="Du Z.J."/>
        </authorList>
    </citation>
    <scope>NUCLEOTIDE SEQUENCE [LARGE SCALE GENOMIC DNA]</scope>
    <source>
        <strain evidence="6 7">WDN1C137</strain>
    </source>
</reference>
<dbReference type="GO" id="GO:0006310">
    <property type="term" value="P:DNA recombination"/>
    <property type="evidence" value="ECO:0007669"/>
    <property type="project" value="UniProtKB-KW"/>
</dbReference>
<organism evidence="6 7">
    <name type="scientific">Rhodosalinus sediminis</name>
    <dbReference type="NCBI Taxonomy" id="1940533"/>
    <lineage>
        <taxon>Bacteria</taxon>
        <taxon>Pseudomonadati</taxon>
        <taxon>Pseudomonadota</taxon>
        <taxon>Alphaproteobacteria</taxon>
        <taxon>Rhodobacterales</taxon>
        <taxon>Paracoccaceae</taxon>
        <taxon>Rhodosalinus</taxon>
    </lineage>
</organism>